<dbReference type="PANTHER" id="PTHR30204">
    <property type="entry name" value="REDOX-CYCLING DRUG-SENSING TRANSCRIPTIONAL ACTIVATOR SOXR"/>
    <property type="match status" value="1"/>
</dbReference>
<dbReference type="GO" id="GO:0003677">
    <property type="term" value="F:DNA binding"/>
    <property type="evidence" value="ECO:0007669"/>
    <property type="project" value="UniProtKB-KW"/>
</dbReference>
<dbReference type="Pfam" id="PF13411">
    <property type="entry name" value="MerR_1"/>
    <property type="match status" value="1"/>
</dbReference>
<dbReference type="SUPFAM" id="SSF46955">
    <property type="entry name" value="Putative DNA-binding domain"/>
    <property type="match status" value="1"/>
</dbReference>
<sequence>MNNNIKYFSTGEFAKLCNVHKKTLFYYDEINLFKPEKVMPTGYRYYSEYQLETFNIIYTLKDIGMPLKEIKEYMDRRTPENMLELFEYETKEVEKEINKLKRKQEIMSNKIKLIKEANSIKTDILLEEQEDEYIILSDLIDKNKLNNLINKNEDAYDIDAYVNLLNLVNNNDLNFGHAGGSIKTKEDLLQSNNYSYYYIRVNKNCNYKNIIIKPKGTYLVGYLKGYYSKAPIIYKKLLQFIHINDLEIIGFAYEDVLIDQVCVKNPDDFVLKVSIQVKEKSIKAR</sequence>
<dbReference type="SMART" id="SM00422">
    <property type="entry name" value="HTH_MERR"/>
    <property type="match status" value="1"/>
</dbReference>
<dbReference type="Gene3D" id="1.10.1660.10">
    <property type="match status" value="1"/>
</dbReference>
<organism evidence="4 5">
    <name type="scientific">Terrisporobacter hibernicus</name>
    <dbReference type="NCBI Taxonomy" id="2813371"/>
    <lineage>
        <taxon>Bacteria</taxon>
        <taxon>Bacillati</taxon>
        <taxon>Bacillota</taxon>
        <taxon>Clostridia</taxon>
        <taxon>Peptostreptococcales</taxon>
        <taxon>Peptostreptococcaceae</taxon>
        <taxon>Terrisporobacter</taxon>
    </lineage>
</organism>
<dbReference type="GO" id="GO:0003700">
    <property type="term" value="F:DNA-binding transcription factor activity"/>
    <property type="evidence" value="ECO:0007669"/>
    <property type="project" value="InterPro"/>
</dbReference>
<dbReference type="EMBL" id="CP081135">
    <property type="protein sequence ID" value="UEL47939.1"/>
    <property type="molecule type" value="Genomic_DNA"/>
</dbReference>
<feature type="domain" description="HTH merR-type" evidence="3">
    <location>
        <begin position="7"/>
        <end position="76"/>
    </location>
</feature>
<keyword evidence="1" id="KW-0238">DNA-binding</keyword>
<dbReference type="PANTHER" id="PTHR30204:SF85">
    <property type="entry name" value="MULTIDRUG-EFFLUX TRANSPORTER 2 REGULATOR"/>
    <property type="match status" value="1"/>
</dbReference>
<dbReference type="RefSeq" id="WP_148557665.1">
    <property type="nucleotide sequence ID" value="NZ_CP081135.1"/>
</dbReference>
<dbReference type="InterPro" id="IPR011256">
    <property type="entry name" value="Reg_factor_effector_dom_sf"/>
</dbReference>
<feature type="coiled-coil region" evidence="2">
    <location>
        <begin position="83"/>
        <end position="117"/>
    </location>
</feature>
<evidence type="ECO:0000256" key="1">
    <source>
        <dbReference type="ARBA" id="ARBA00023125"/>
    </source>
</evidence>
<name>A0AAX2ZF30_9FIRM</name>
<dbReference type="Gene3D" id="3.20.80.10">
    <property type="entry name" value="Regulatory factor, effector binding domain"/>
    <property type="match status" value="1"/>
</dbReference>
<keyword evidence="5" id="KW-1185">Reference proteome</keyword>
<gene>
    <name evidence="4" type="ORF">JW646_00355</name>
</gene>
<dbReference type="SUPFAM" id="SSF55136">
    <property type="entry name" value="Probable bacterial effector-binding domain"/>
    <property type="match status" value="1"/>
</dbReference>
<dbReference type="PROSITE" id="PS50937">
    <property type="entry name" value="HTH_MERR_2"/>
    <property type="match status" value="1"/>
</dbReference>
<dbReference type="InterPro" id="IPR047057">
    <property type="entry name" value="MerR_fam"/>
</dbReference>
<evidence type="ECO:0000313" key="4">
    <source>
        <dbReference type="EMBL" id="UEL47939.1"/>
    </source>
</evidence>
<protein>
    <submittedName>
        <fullName evidence="4">MerR family transcriptional regulator</fullName>
    </submittedName>
</protein>
<dbReference type="CDD" id="cd04782">
    <property type="entry name" value="HTH_BltR"/>
    <property type="match status" value="1"/>
</dbReference>
<evidence type="ECO:0000313" key="5">
    <source>
        <dbReference type="Proteomes" id="UP001198983"/>
    </source>
</evidence>
<evidence type="ECO:0000259" key="3">
    <source>
        <dbReference type="PROSITE" id="PS50937"/>
    </source>
</evidence>
<dbReference type="InterPro" id="IPR000551">
    <property type="entry name" value="MerR-type_HTH_dom"/>
</dbReference>
<evidence type="ECO:0000256" key="2">
    <source>
        <dbReference type="SAM" id="Coils"/>
    </source>
</evidence>
<accession>A0AAX2ZF30</accession>
<dbReference type="PROSITE" id="PS00552">
    <property type="entry name" value="HTH_MERR_1"/>
    <property type="match status" value="1"/>
</dbReference>
<reference evidence="4 5" key="1">
    <citation type="journal article" date="2023" name="Int. J. Syst. Evol. Microbiol.">
        <title>Terrisporobacter hibernicus sp. nov., isolated from bovine faeces in Northern Ireland.</title>
        <authorList>
            <person name="Mitchell M."/>
            <person name="Nguyen S.V."/>
            <person name="Connor M."/>
            <person name="Fairley D.J."/>
            <person name="Donoghue O."/>
            <person name="Marshall H."/>
            <person name="Koolman L."/>
            <person name="McMullan G."/>
            <person name="Schaffer K.E."/>
            <person name="McGrath J.W."/>
            <person name="Fanning S."/>
        </authorList>
    </citation>
    <scope>NUCLEOTIDE SEQUENCE [LARGE SCALE GENOMIC DNA]</scope>
    <source>
        <strain evidence="4 5">MCA3</strain>
    </source>
</reference>
<proteinExistence type="predicted"/>
<dbReference type="KEGG" id="tem:JW646_00355"/>
<dbReference type="InterPro" id="IPR009061">
    <property type="entry name" value="DNA-bd_dom_put_sf"/>
</dbReference>
<dbReference type="AlphaFoldDB" id="A0AAX2ZF30"/>
<dbReference type="Proteomes" id="UP001198983">
    <property type="component" value="Chromosome"/>
</dbReference>
<keyword evidence="2" id="KW-0175">Coiled coil</keyword>